<dbReference type="AlphaFoldDB" id="A0A0J6W4V3"/>
<dbReference type="InterPro" id="IPR050834">
    <property type="entry name" value="Glycosyltransf_2"/>
</dbReference>
<dbReference type="PATRIC" id="fig|37916.4.peg.2897"/>
<evidence type="ECO:0000259" key="1">
    <source>
        <dbReference type="Pfam" id="PF00535"/>
    </source>
</evidence>
<feature type="domain" description="Glycosyltransferase 2-like" evidence="1">
    <location>
        <begin position="28"/>
        <end position="193"/>
    </location>
</feature>
<dbReference type="InterPro" id="IPR001173">
    <property type="entry name" value="Glyco_trans_2-like"/>
</dbReference>
<dbReference type="Proteomes" id="UP000036513">
    <property type="component" value="Unassembled WGS sequence"/>
</dbReference>
<keyword evidence="2" id="KW-0808">Transferase</keyword>
<dbReference type="CDD" id="cd00761">
    <property type="entry name" value="Glyco_tranf_GTA_type"/>
    <property type="match status" value="1"/>
</dbReference>
<gene>
    <name evidence="2" type="ORF">MCHLDSM_02972</name>
</gene>
<sequence length="332" mass="36192">MPVPQTVHNCRVLPYLDPADRRPVESLSVVVCSYTADRWDGLCRSVDSVLADDAPALQVVIVIDHNDELFARAAARFADDPRIMLRRNTGPRGLSGARNTGVEAADGEVVAFLDDDAAVQPGWSRALLSHYEDPRVVGVGGHAAPVWPQGRPRWMPAEFDWVVGCSYVGQPDRVALVRNPLGCNMSLRRSVFTHLGGFRSEVGRVGSVPVGGEETELFLRLRARRPSDRVLLDPAAAVRHWVSPDRATPRYFLSRCYHEGLSKAVVTRLAAAPGSLDSEQSYATRVLPRAVAREAVSPRRGGRRRAAMMVLGLGATTAGYVRGALARRSGWA</sequence>
<accession>A0A0J6W4V3</accession>
<protein>
    <submittedName>
        <fullName evidence="2">Putative glycosyl transferase</fullName>
    </submittedName>
</protein>
<organism evidence="2 3">
    <name type="scientific">Mycolicibacterium chlorophenolicum</name>
    <dbReference type="NCBI Taxonomy" id="37916"/>
    <lineage>
        <taxon>Bacteria</taxon>
        <taxon>Bacillati</taxon>
        <taxon>Actinomycetota</taxon>
        <taxon>Actinomycetes</taxon>
        <taxon>Mycobacteriales</taxon>
        <taxon>Mycobacteriaceae</taxon>
        <taxon>Mycolicibacterium</taxon>
    </lineage>
</organism>
<dbReference type="RefSeq" id="WP_082168861.1">
    <property type="nucleotide sequence ID" value="NZ_JYNL01000023.1"/>
</dbReference>
<dbReference type="Pfam" id="PF00535">
    <property type="entry name" value="Glycos_transf_2"/>
    <property type="match status" value="1"/>
</dbReference>
<dbReference type="EMBL" id="JYNL01000023">
    <property type="protein sequence ID" value="KMO76823.1"/>
    <property type="molecule type" value="Genomic_DNA"/>
</dbReference>
<proteinExistence type="predicted"/>
<dbReference type="InterPro" id="IPR029044">
    <property type="entry name" value="Nucleotide-diphossugar_trans"/>
</dbReference>
<dbReference type="PANTHER" id="PTHR43685:SF3">
    <property type="entry name" value="SLR2126 PROTEIN"/>
    <property type="match status" value="1"/>
</dbReference>
<evidence type="ECO:0000313" key="3">
    <source>
        <dbReference type="Proteomes" id="UP000036513"/>
    </source>
</evidence>
<dbReference type="GO" id="GO:0016740">
    <property type="term" value="F:transferase activity"/>
    <property type="evidence" value="ECO:0007669"/>
    <property type="project" value="UniProtKB-KW"/>
</dbReference>
<dbReference type="STRING" id="37916.MCHLDSM_02972"/>
<dbReference type="SUPFAM" id="SSF53448">
    <property type="entry name" value="Nucleotide-diphospho-sugar transferases"/>
    <property type="match status" value="1"/>
</dbReference>
<name>A0A0J6W4V3_9MYCO</name>
<reference evidence="2 3" key="1">
    <citation type="journal article" date="2015" name="Genome Biol. Evol.">
        <title>Characterization of Three Mycobacterium spp. with Potential Use in Bioremediation by Genome Sequencing and Comparative Genomics.</title>
        <authorList>
            <person name="Das S."/>
            <person name="Pettersson B.M."/>
            <person name="Behra P.R."/>
            <person name="Ramesh M."/>
            <person name="Dasgupta S."/>
            <person name="Bhattacharya A."/>
            <person name="Kirsebom L.A."/>
        </authorList>
    </citation>
    <scope>NUCLEOTIDE SEQUENCE [LARGE SCALE GENOMIC DNA]</scope>
    <source>
        <strain evidence="2 3">DSM 43826</strain>
    </source>
</reference>
<evidence type="ECO:0000313" key="2">
    <source>
        <dbReference type="EMBL" id="KMO76823.1"/>
    </source>
</evidence>
<comment type="caution">
    <text evidence="2">The sequence shown here is derived from an EMBL/GenBank/DDBJ whole genome shotgun (WGS) entry which is preliminary data.</text>
</comment>
<dbReference type="PANTHER" id="PTHR43685">
    <property type="entry name" value="GLYCOSYLTRANSFERASE"/>
    <property type="match status" value="1"/>
</dbReference>
<keyword evidence="3" id="KW-1185">Reference proteome</keyword>
<dbReference type="SMR" id="A0A0J6W4V3"/>
<dbReference type="Gene3D" id="3.90.550.10">
    <property type="entry name" value="Spore Coat Polysaccharide Biosynthesis Protein SpsA, Chain A"/>
    <property type="match status" value="1"/>
</dbReference>